<keyword evidence="5 8" id="KW-0251">Elongation factor</keyword>
<evidence type="ECO:0000313" key="12">
    <source>
        <dbReference type="EMBL" id="EJO16158.1"/>
    </source>
</evidence>
<dbReference type="FunFam" id="1.10.8.10:FF:000001">
    <property type="entry name" value="Elongation factor Ts"/>
    <property type="match status" value="1"/>
</dbReference>
<gene>
    <name evidence="8" type="primary">tsf</name>
    <name evidence="12" type="ORF">RSSL_01913</name>
</gene>
<evidence type="ECO:0000256" key="7">
    <source>
        <dbReference type="ARBA" id="ARBA00025453"/>
    </source>
</evidence>
<comment type="similarity">
    <text evidence="2 8 9">Belongs to the EF-Ts family.</text>
</comment>
<evidence type="ECO:0000256" key="6">
    <source>
        <dbReference type="ARBA" id="ARBA00022917"/>
    </source>
</evidence>
<evidence type="ECO:0000256" key="10">
    <source>
        <dbReference type="RuleBase" id="RU000643"/>
    </source>
</evidence>
<dbReference type="SUPFAM" id="SSF46934">
    <property type="entry name" value="UBA-like"/>
    <property type="match status" value="1"/>
</dbReference>
<dbReference type="PROSITE" id="PS01127">
    <property type="entry name" value="EF_TS_2"/>
    <property type="match status" value="1"/>
</dbReference>
<evidence type="ECO:0000256" key="8">
    <source>
        <dbReference type="HAMAP-Rule" id="MF_00050"/>
    </source>
</evidence>
<dbReference type="Pfam" id="PF00889">
    <property type="entry name" value="EF_TS"/>
    <property type="match status" value="1"/>
</dbReference>
<proteinExistence type="inferred from homology"/>
<dbReference type="FunFam" id="1.10.286.20:FF:000004">
    <property type="entry name" value="Elongation factor Ts"/>
    <property type="match status" value="1"/>
</dbReference>
<feature type="region of interest" description="Involved in Mg(2+) ion dislocation from EF-Tu" evidence="8">
    <location>
        <begin position="85"/>
        <end position="88"/>
    </location>
</feature>
<dbReference type="Gene3D" id="1.10.286.20">
    <property type="match status" value="1"/>
</dbReference>
<protein>
    <recommendedName>
        <fullName evidence="3 8">Elongation factor Ts</fullName>
        <shortName evidence="8">EF-Ts</shortName>
    </recommendedName>
</protein>
<dbReference type="AlphaFoldDB" id="J7TVT4"/>
<dbReference type="NCBIfam" id="TIGR00116">
    <property type="entry name" value="tsf"/>
    <property type="match status" value="1"/>
</dbReference>
<dbReference type="HAMAP" id="MF_00050">
    <property type="entry name" value="EF_Ts"/>
    <property type="match status" value="1"/>
</dbReference>
<dbReference type="PROSITE" id="PS01126">
    <property type="entry name" value="EF_TS_1"/>
    <property type="match status" value="1"/>
</dbReference>
<dbReference type="GO" id="GO:0003746">
    <property type="term" value="F:translation elongation factor activity"/>
    <property type="evidence" value="ECO:0007669"/>
    <property type="project" value="UniProtKB-UniRule"/>
</dbReference>
<comment type="subcellular location">
    <subcellularLocation>
        <location evidence="1 8 10">Cytoplasm</location>
    </subcellularLocation>
</comment>
<dbReference type="InterPro" id="IPR018101">
    <property type="entry name" value="Transl_elong_Ts_CS"/>
</dbReference>
<evidence type="ECO:0000256" key="3">
    <source>
        <dbReference type="ARBA" id="ARBA00016956"/>
    </source>
</evidence>
<dbReference type="PATRIC" id="fig|1200793.3.peg.64"/>
<dbReference type="PANTHER" id="PTHR11741:SF0">
    <property type="entry name" value="ELONGATION FACTOR TS, MITOCHONDRIAL"/>
    <property type="match status" value="1"/>
</dbReference>
<feature type="domain" description="Translation elongation factor EFTs/EF1B dimerisation" evidence="11">
    <location>
        <begin position="76"/>
        <end position="328"/>
    </location>
</feature>
<organism evidence="12 13">
    <name type="scientific">Streptococcus salivarius K12</name>
    <dbReference type="NCBI Taxonomy" id="1200793"/>
    <lineage>
        <taxon>Bacteria</taxon>
        <taxon>Bacillati</taxon>
        <taxon>Bacillota</taxon>
        <taxon>Bacilli</taxon>
        <taxon>Lactobacillales</taxon>
        <taxon>Streptococcaceae</taxon>
        <taxon>Streptococcus</taxon>
    </lineage>
</organism>
<dbReference type="InterPro" id="IPR009060">
    <property type="entry name" value="UBA-like_sf"/>
</dbReference>
<evidence type="ECO:0000256" key="9">
    <source>
        <dbReference type="RuleBase" id="RU000642"/>
    </source>
</evidence>
<evidence type="ECO:0000256" key="4">
    <source>
        <dbReference type="ARBA" id="ARBA00022490"/>
    </source>
</evidence>
<dbReference type="CDD" id="cd14275">
    <property type="entry name" value="UBA_EF-Ts"/>
    <property type="match status" value="1"/>
</dbReference>
<sequence length="351" mass="37979">MEKNKMAEITAKLVKELREKSGAGVMDAKKALVEVEGDIEKAIELLREKGMAKAAKKADRVAAEGLTGVYVNGNVAAVVEVNAETDFVAKNAQFVELVNETAKVIAEGKPANNEEALALTMPSGETLEAAYVTATATIGEKISFRRFAVVEKTDAQHFGAYQHNGGRIGVVSVIEGGDDALAKQISMHIAAMKPTVLSYTELDEQFVKDELAQLNHAIDQDNESRAMVNKPALPHLKYGSKAQLTDAVLAQAEEDIKAELAAEGKPEKIWDKIIPGKMDRFLLDNTKVDQAYTLLAQVYIMDDSKTVEAYLESVNASVVEFVRFEVGEGIEKASNDFESEVAATMAAALNN</sequence>
<dbReference type="SUPFAM" id="SSF54713">
    <property type="entry name" value="Elongation factor Ts (EF-Ts), dimerisation domain"/>
    <property type="match status" value="2"/>
</dbReference>
<dbReference type="Gene3D" id="1.10.8.10">
    <property type="entry name" value="DNA helicase RuvA subunit, C-terminal domain"/>
    <property type="match status" value="1"/>
</dbReference>
<dbReference type="Proteomes" id="UP000006983">
    <property type="component" value="Unassembled WGS sequence"/>
</dbReference>
<name>J7TVT4_STRSL</name>
<dbReference type="GO" id="GO:0005737">
    <property type="term" value="C:cytoplasm"/>
    <property type="evidence" value="ECO:0007669"/>
    <property type="project" value="UniProtKB-SubCell"/>
</dbReference>
<reference evidence="12 13" key="1">
    <citation type="journal article" date="2012" name="J. Bacteriol.">
        <title>Genome Sequence of the Lantibiotic Bacteriocin Producer Streptococcus salivarius Strain K12.</title>
        <authorList>
            <person name="Barretto C."/>
            <person name="Alvarez-Martin P."/>
            <person name="Foata F."/>
            <person name="Renault P."/>
            <person name="Berger B."/>
        </authorList>
    </citation>
    <scope>NUCLEOTIDE SEQUENCE [LARGE SCALE GENOMIC DNA]</scope>
    <source>
        <strain evidence="12 13">K12</strain>
    </source>
</reference>
<evidence type="ECO:0000256" key="1">
    <source>
        <dbReference type="ARBA" id="ARBA00004496"/>
    </source>
</evidence>
<evidence type="ECO:0000259" key="11">
    <source>
        <dbReference type="Pfam" id="PF00889"/>
    </source>
</evidence>
<dbReference type="EMBL" id="ALIF01000001">
    <property type="protein sequence ID" value="EJO16158.1"/>
    <property type="molecule type" value="Genomic_DNA"/>
</dbReference>
<accession>J7TVT4</accession>
<evidence type="ECO:0000256" key="5">
    <source>
        <dbReference type="ARBA" id="ARBA00022768"/>
    </source>
</evidence>
<evidence type="ECO:0000256" key="2">
    <source>
        <dbReference type="ARBA" id="ARBA00005532"/>
    </source>
</evidence>
<dbReference type="InterPro" id="IPR014039">
    <property type="entry name" value="Transl_elong_EFTs/EF1B_dimer"/>
</dbReference>
<keyword evidence="6 8" id="KW-0648">Protein biosynthesis</keyword>
<dbReference type="Gene3D" id="3.30.479.20">
    <property type="entry name" value="Elongation factor Ts, dimerisation domain"/>
    <property type="match status" value="2"/>
</dbReference>
<dbReference type="FunFam" id="3.30.479.20:FF:000009">
    <property type="entry name" value="Elongation factor Ts"/>
    <property type="match status" value="1"/>
</dbReference>
<comment type="function">
    <text evidence="7 8 9">Associates with the EF-Tu.GDP complex and induces the exchange of GDP to GTP. It remains bound to the aminoacyl-tRNA.EF-Tu.GTP complex up to the GTP hydrolysis stage on the ribosome.</text>
</comment>
<dbReference type="PANTHER" id="PTHR11741">
    <property type="entry name" value="ELONGATION FACTOR TS"/>
    <property type="match status" value="1"/>
</dbReference>
<dbReference type="FunFam" id="3.30.479.20:FF:000013">
    <property type="entry name" value="Elongation factor Ts"/>
    <property type="match status" value="1"/>
</dbReference>
<dbReference type="InterPro" id="IPR036402">
    <property type="entry name" value="EF-Ts_dimer_sf"/>
</dbReference>
<comment type="caution">
    <text evidence="12">The sequence shown here is derived from an EMBL/GenBank/DDBJ whole genome shotgun (WGS) entry which is preliminary data.</text>
</comment>
<evidence type="ECO:0000313" key="13">
    <source>
        <dbReference type="Proteomes" id="UP000006983"/>
    </source>
</evidence>
<keyword evidence="4 8" id="KW-0963">Cytoplasm</keyword>
<dbReference type="InterPro" id="IPR001816">
    <property type="entry name" value="Transl_elong_EFTs/EF1B"/>
</dbReference>
<keyword evidence="13" id="KW-1185">Reference proteome</keyword>